<dbReference type="AlphaFoldDB" id="A0A427B2G1"/>
<dbReference type="Proteomes" id="UP000287651">
    <property type="component" value="Unassembled WGS sequence"/>
</dbReference>
<dbReference type="EMBL" id="AMZH03000651">
    <property type="protein sequence ID" value="RRT82650.1"/>
    <property type="molecule type" value="Genomic_DNA"/>
</dbReference>
<evidence type="ECO:0000313" key="1">
    <source>
        <dbReference type="EMBL" id="RRT82650.1"/>
    </source>
</evidence>
<reference evidence="1 2" key="1">
    <citation type="journal article" date="2014" name="Agronomy (Basel)">
        <title>A Draft Genome Sequence for Ensete ventricosum, the Drought-Tolerant Tree Against Hunger.</title>
        <authorList>
            <person name="Harrison J."/>
            <person name="Moore K.A."/>
            <person name="Paszkiewicz K."/>
            <person name="Jones T."/>
            <person name="Grant M."/>
            <person name="Ambacheew D."/>
            <person name="Muzemil S."/>
            <person name="Studholme D.J."/>
        </authorList>
    </citation>
    <scope>NUCLEOTIDE SEQUENCE [LARGE SCALE GENOMIC DNA]</scope>
</reference>
<protein>
    <submittedName>
        <fullName evidence="1">Uncharacterized protein</fullName>
    </submittedName>
</protein>
<gene>
    <name evidence="1" type="ORF">B296_00015847</name>
</gene>
<comment type="caution">
    <text evidence="1">The sequence shown here is derived from an EMBL/GenBank/DDBJ whole genome shotgun (WGS) entry which is preliminary data.</text>
</comment>
<accession>A0A427B2G1</accession>
<name>A0A427B2G1_ENSVE</name>
<organism evidence="1 2">
    <name type="scientific">Ensete ventricosum</name>
    <name type="common">Abyssinian banana</name>
    <name type="synonym">Musa ensete</name>
    <dbReference type="NCBI Taxonomy" id="4639"/>
    <lineage>
        <taxon>Eukaryota</taxon>
        <taxon>Viridiplantae</taxon>
        <taxon>Streptophyta</taxon>
        <taxon>Embryophyta</taxon>
        <taxon>Tracheophyta</taxon>
        <taxon>Spermatophyta</taxon>
        <taxon>Magnoliopsida</taxon>
        <taxon>Liliopsida</taxon>
        <taxon>Zingiberales</taxon>
        <taxon>Musaceae</taxon>
        <taxon>Ensete</taxon>
    </lineage>
</organism>
<proteinExistence type="predicted"/>
<evidence type="ECO:0000313" key="2">
    <source>
        <dbReference type="Proteomes" id="UP000287651"/>
    </source>
</evidence>
<sequence>MGAFGGSLLAEMLFVARRAAEARDPEVGFVELRERGVDFWILIGSLPAPFMVCGRSGYSFFTSVGNFLPFTEDHS</sequence>